<name>A0A7S2BGL2_9EUKA</name>
<evidence type="ECO:0000313" key="3">
    <source>
        <dbReference type="EMBL" id="CAD9396420.1"/>
    </source>
</evidence>
<dbReference type="AlphaFoldDB" id="A0A7S2BGL2"/>
<protein>
    <submittedName>
        <fullName evidence="3">Uncharacterized protein</fullName>
    </submittedName>
</protein>
<dbReference type="EMBL" id="HBGU01003061">
    <property type="protein sequence ID" value="CAD9396420.1"/>
    <property type="molecule type" value="Transcribed_RNA"/>
</dbReference>
<feature type="compositionally biased region" description="Polar residues" evidence="1">
    <location>
        <begin position="157"/>
        <end position="167"/>
    </location>
</feature>
<proteinExistence type="predicted"/>
<gene>
    <name evidence="3" type="ORF">CBRE1094_LOCUS1643</name>
</gene>
<sequence>MRPLTLLGVQAALAVMQCLLLHIQEHKYPIRSKIISLESKLPAAVTALQLKAQRSRDALKIAIDEKSLWACRAQRARSMADRGGGQIQSRGAGGEAGGAEGHEQEGSAGGSGGPALSASRELSDLASVACAAAGAARSPEQAGAGAIHGGPGERDGSFNSGNSPLVV</sequence>
<evidence type="ECO:0000256" key="1">
    <source>
        <dbReference type="SAM" id="MobiDB-lite"/>
    </source>
</evidence>
<accession>A0A7S2BGL2</accession>
<organism evidence="3">
    <name type="scientific">Haptolina brevifila</name>
    <dbReference type="NCBI Taxonomy" id="156173"/>
    <lineage>
        <taxon>Eukaryota</taxon>
        <taxon>Haptista</taxon>
        <taxon>Haptophyta</taxon>
        <taxon>Prymnesiophyceae</taxon>
        <taxon>Prymnesiales</taxon>
        <taxon>Prymnesiaceae</taxon>
        <taxon>Haptolina</taxon>
    </lineage>
</organism>
<feature type="compositionally biased region" description="Gly residues" evidence="1">
    <location>
        <begin position="82"/>
        <end position="99"/>
    </location>
</feature>
<feature type="region of interest" description="Disordered" evidence="1">
    <location>
        <begin position="137"/>
        <end position="167"/>
    </location>
</feature>
<evidence type="ECO:0000256" key="2">
    <source>
        <dbReference type="SAM" id="SignalP"/>
    </source>
</evidence>
<reference evidence="3" key="1">
    <citation type="submission" date="2021-01" db="EMBL/GenBank/DDBJ databases">
        <authorList>
            <person name="Corre E."/>
            <person name="Pelletier E."/>
            <person name="Niang G."/>
            <person name="Scheremetjew M."/>
            <person name="Finn R."/>
            <person name="Kale V."/>
            <person name="Holt S."/>
            <person name="Cochrane G."/>
            <person name="Meng A."/>
            <person name="Brown T."/>
            <person name="Cohen L."/>
        </authorList>
    </citation>
    <scope>NUCLEOTIDE SEQUENCE</scope>
    <source>
        <strain evidence="3">UTEX LB 985</strain>
    </source>
</reference>
<feature type="chain" id="PRO_5031276110" evidence="2">
    <location>
        <begin position="19"/>
        <end position="167"/>
    </location>
</feature>
<keyword evidence="2" id="KW-0732">Signal</keyword>
<feature type="region of interest" description="Disordered" evidence="1">
    <location>
        <begin position="80"/>
        <end position="118"/>
    </location>
</feature>
<feature type="signal peptide" evidence="2">
    <location>
        <begin position="1"/>
        <end position="18"/>
    </location>
</feature>